<accession>A0A6M3JBF4</accession>
<protein>
    <submittedName>
        <fullName evidence="1">Uncharacterized protein</fullName>
    </submittedName>
</protein>
<gene>
    <name evidence="1" type="ORF">MM415B00355_0031</name>
</gene>
<dbReference type="AlphaFoldDB" id="A0A6M3JBF4"/>
<organism evidence="1">
    <name type="scientific">viral metagenome</name>
    <dbReference type="NCBI Taxonomy" id="1070528"/>
    <lineage>
        <taxon>unclassified sequences</taxon>
        <taxon>metagenomes</taxon>
        <taxon>organismal metagenomes</taxon>
    </lineage>
</organism>
<name>A0A6M3JBF4_9ZZZZ</name>
<evidence type="ECO:0000313" key="1">
    <source>
        <dbReference type="EMBL" id="QJA66331.1"/>
    </source>
</evidence>
<dbReference type="EMBL" id="MT141553">
    <property type="protein sequence ID" value="QJA66331.1"/>
    <property type="molecule type" value="Genomic_DNA"/>
</dbReference>
<sequence>MSASGTMGAVAARPENVILYNGRVYQVEEPKLFTGVGTTVLMANTDATKRVLLVGLVAVIAPTGVLTVVSDPAGTPVGVTGNFTGGAGGDSIACWYPHVFCLSAAGKSLGIVSLTAAGNGLATFALVNA</sequence>
<reference evidence="1" key="1">
    <citation type="submission" date="2020-03" db="EMBL/GenBank/DDBJ databases">
        <title>The deep terrestrial virosphere.</title>
        <authorList>
            <person name="Holmfeldt K."/>
            <person name="Nilsson E."/>
            <person name="Simone D."/>
            <person name="Lopez-Fernandez M."/>
            <person name="Wu X."/>
            <person name="de Brujin I."/>
            <person name="Lundin D."/>
            <person name="Andersson A."/>
            <person name="Bertilsson S."/>
            <person name="Dopson M."/>
        </authorList>
    </citation>
    <scope>NUCLEOTIDE SEQUENCE</scope>
    <source>
        <strain evidence="1">MM415B00355</strain>
    </source>
</reference>
<proteinExistence type="predicted"/>